<dbReference type="OrthoDB" id="9771883at2"/>
<evidence type="ECO:0000256" key="2">
    <source>
        <dbReference type="ARBA" id="ARBA00005254"/>
    </source>
</evidence>
<dbReference type="FunFam" id="1.10.12.10:FF:000001">
    <property type="entry name" value="Probable enoyl-CoA hydratase, mitochondrial"/>
    <property type="match status" value="1"/>
</dbReference>
<evidence type="ECO:0000256" key="6">
    <source>
        <dbReference type="ARBA" id="ARBA00023239"/>
    </source>
</evidence>
<dbReference type="InterPro" id="IPR001753">
    <property type="entry name" value="Enoyl-CoA_hydra/iso"/>
</dbReference>
<dbReference type="AlphaFoldDB" id="A0A1H5XYE4"/>
<comment type="catalytic activity">
    <reaction evidence="8">
        <text>a 4-saturated-(3S)-3-hydroxyacyl-CoA = a (3E)-enoyl-CoA + H2O</text>
        <dbReference type="Rhea" id="RHEA:20724"/>
        <dbReference type="ChEBI" id="CHEBI:15377"/>
        <dbReference type="ChEBI" id="CHEBI:58521"/>
        <dbReference type="ChEBI" id="CHEBI:137480"/>
        <dbReference type="EC" id="4.2.1.17"/>
    </reaction>
</comment>
<dbReference type="EC" id="4.2.1.17" evidence="3"/>
<evidence type="ECO:0000313" key="10">
    <source>
        <dbReference type="EMBL" id="SEG16652.1"/>
    </source>
</evidence>
<comment type="catalytic activity">
    <reaction evidence="7">
        <text>a (3S)-3-hydroxyacyl-CoA = a (2E)-enoyl-CoA + H2O</text>
        <dbReference type="Rhea" id="RHEA:16105"/>
        <dbReference type="ChEBI" id="CHEBI:15377"/>
        <dbReference type="ChEBI" id="CHEBI:57318"/>
        <dbReference type="ChEBI" id="CHEBI:58856"/>
        <dbReference type="EC" id="4.2.1.17"/>
    </reaction>
</comment>
<dbReference type="Pfam" id="PF00378">
    <property type="entry name" value="ECH_1"/>
    <property type="match status" value="1"/>
</dbReference>
<dbReference type="GO" id="GO:0004300">
    <property type="term" value="F:enoyl-CoA hydratase activity"/>
    <property type="evidence" value="ECO:0007669"/>
    <property type="project" value="UniProtKB-EC"/>
</dbReference>
<gene>
    <name evidence="10" type="ORF">SAMN05421819_2031</name>
</gene>
<keyword evidence="5" id="KW-0443">Lipid metabolism</keyword>
<evidence type="ECO:0000256" key="7">
    <source>
        <dbReference type="ARBA" id="ARBA00023709"/>
    </source>
</evidence>
<dbReference type="PANTHER" id="PTHR11941:SF54">
    <property type="entry name" value="ENOYL-COA HYDRATASE, MITOCHONDRIAL"/>
    <property type="match status" value="1"/>
</dbReference>
<protein>
    <recommendedName>
        <fullName evidence="3">enoyl-CoA hydratase</fullName>
        <ecNumber evidence="3">4.2.1.17</ecNumber>
    </recommendedName>
</protein>
<evidence type="ECO:0000256" key="1">
    <source>
        <dbReference type="ARBA" id="ARBA00002994"/>
    </source>
</evidence>
<dbReference type="CDD" id="cd06558">
    <property type="entry name" value="crotonase-like"/>
    <property type="match status" value="1"/>
</dbReference>
<dbReference type="Gene3D" id="1.10.12.10">
    <property type="entry name" value="Lyase 2-enoyl-coa Hydratase, Chain A, domain 2"/>
    <property type="match status" value="1"/>
</dbReference>
<dbReference type="Proteomes" id="UP000236728">
    <property type="component" value="Unassembled WGS sequence"/>
</dbReference>
<dbReference type="PANTHER" id="PTHR11941">
    <property type="entry name" value="ENOYL-COA HYDRATASE-RELATED"/>
    <property type="match status" value="1"/>
</dbReference>
<accession>A0A1H5XYE4</accession>
<evidence type="ECO:0000256" key="8">
    <source>
        <dbReference type="ARBA" id="ARBA00023717"/>
    </source>
</evidence>
<organism evidence="10 11">
    <name type="scientific">Bryocella elongata</name>
    <dbReference type="NCBI Taxonomy" id="863522"/>
    <lineage>
        <taxon>Bacteria</taxon>
        <taxon>Pseudomonadati</taxon>
        <taxon>Acidobacteriota</taxon>
        <taxon>Terriglobia</taxon>
        <taxon>Terriglobales</taxon>
        <taxon>Acidobacteriaceae</taxon>
        <taxon>Bryocella</taxon>
    </lineage>
</organism>
<dbReference type="NCBIfam" id="NF004517">
    <property type="entry name" value="PRK05862.1"/>
    <property type="match status" value="1"/>
</dbReference>
<proteinExistence type="inferred from homology"/>
<dbReference type="Gene3D" id="3.90.226.10">
    <property type="entry name" value="2-enoyl-CoA Hydratase, Chain A, domain 1"/>
    <property type="match status" value="1"/>
</dbReference>
<sequence length="256" mass="27932">MAETIVLERRGRVAWITLNRPQALNALNEQVMLEVTATLLELDRDEAIGCSVLTGSAKAFAAGADIREMQPQSFAEMFGTDWIGGWDAMTRVRKPVIAAVAGYALGGGCEVAMMCDIVLAADTAKFGQPEIKLGVIPGMGATQRLTRLIGKSRAMELFLTGRMMDAAEAERLGLATRVVPAGELEAETMKLAEAIAAMPLQAVLMMKEAVNRSFETPLHEGLLFERRLFQSAFATEDRTEGMTAFVEKRAPVWKHR</sequence>
<comment type="similarity">
    <text evidence="2 9">Belongs to the enoyl-CoA hydratase/isomerase family.</text>
</comment>
<evidence type="ECO:0000256" key="3">
    <source>
        <dbReference type="ARBA" id="ARBA00012076"/>
    </source>
</evidence>
<dbReference type="InterPro" id="IPR014748">
    <property type="entry name" value="Enoyl-CoA_hydra_C"/>
</dbReference>
<dbReference type="InterPro" id="IPR018376">
    <property type="entry name" value="Enoyl-CoA_hyd/isom_CS"/>
</dbReference>
<dbReference type="RefSeq" id="WP_103932941.1">
    <property type="nucleotide sequence ID" value="NZ_FNVA01000003.1"/>
</dbReference>
<keyword evidence="11" id="KW-1185">Reference proteome</keyword>
<evidence type="ECO:0000256" key="9">
    <source>
        <dbReference type="RuleBase" id="RU003707"/>
    </source>
</evidence>
<dbReference type="EMBL" id="FNVA01000003">
    <property type="protein sequence ID" value="SEG16652.1"/>
    <property type="molecule type" value="Genomic_DNA"/>
</dbReference>
<evidence type="ECO:0000256" key="5">
    <source>
        <dbReference type="ARBA" id="ARBA00023098"/>
    </source>
</evidence>
<dbReference type="GO" id="GO:0006635">
    <property type="term" value="P:fatty acid beta-oxidation"/>
    <property type="evidence" value="ECO:0007669"/>
    <property type="project" value="TreeGrafter"/>
</dbReference>
<keyword evidence="4" id="KW-0276">Fatty acid metabolism</keyword>
<keyword evidence="6" id="KW-0456">Lyase</keyword>
<dbReference type="PROSITE" id="PS00166">
    <property type="entry name" value="ENOYL_COA_HYDRATASE"/>
    <property type="match status" value="1"/>
</dbReference>
<comment type="function">
    <text evidence="1">Could possibly oxidize fatty acids using specific components.</text>
</comment>
<reference evidence="10 11" key="1">
    <citation type="submission" date="2016-10" db="EMBL/GenBank/DDBJ databases">
        <authorList>
            <person name="de Groot N.N."/>
        </authorList>
    </citation>
    <scope>NUCLEOTIDE SEQUENCE [LARGE SCALE GENOMIC DNA]</scope>
    <source>
        <strain evidence="10 11">DSM 22489</strain>
    </source>
</reference>
<evidence type="ECO:0000256" key="4">
    <source>
        <dbReference type="ARBA" id="ARBA00022832"/>
    </source>
</evidence>
<dbReference type="SUPFAM" id="SSF52096">
    <property type="entry name" value="ClpP/crotonase"/>
    <property type="match status" value="1"/>
</dbReference>
<name>A0A1H5XYE4_9BACT</name>
<dbReference type="FunFam" id="3.90.226.10:FF:000019">
    <property type="entry name" value="Enoyl-CoA hydratase, mitochondrial"/>
    <property type="match status" value="1"/>
</dbReference>
<evidence type="ECO:0000313" key="11">
    <source>
        <dbReference type="Proteomes" id="UP000236728"/>
    </source>
</evidence>
<dbReference type="InterPro" id="IPR029045">
    <property type="entry name" value="ClpP/crotonase-like_dom_sf"/>
</dbReference>